<organism evidence="3 4">
    <name type="scientific">Petropleomorpha daqingensis</name>
    <dbReference type="NCBI Taxonomy" id="2026353"/>
    <lineage>
        <taxon>Bacteria</taxon>
        <taxon>Bacillati</taxon>
        <taxon>Actinomycetota</taxon>
        <taxon>Actinomycetes</taxon>
        <taxon>Geodermatophilales</taxon>
        <taxon>Geodermatophilaceae</taxon>
        <taxon>Petropleomorpha</taxon>
    </lineage>
</organism>
<dbReference type="InterPro" id="IPR007076">
    <property type="entry name" value="TfoX_N"/>
</dbReference>
<keyword evidence="1" id="KW-0812">Transmembrane</keyword>
<feature type="transmembrane region" description="Helical" evidence="1">
    <location>
        <begin position="33"/>
        <end position="55"/>
    </location>
</feature>
<evidence type="ECO:0000256" key="1">
    <source>
        <dbReference type="SAM" id="Phobius"/>
    </source>
</evidence>
<accession>A0A853CJR2</accession>
<dbReference type="AlphaFoldDB" id="A0A853CJR2"/>
<proteinExistence type="predicted"/>
<reference evidence="3 4" key="1">
    <citation type="submission" date="2020-07" db="EMBL/GenBank/DDBJ databases">
        <title>Sequencing the genomes of 1000 actinobacteria strains.</title>
        <authorList>
            <person name="Klenk H.-P."/>
        </authorList>
    </citation>
    <scope>NUCLEOTIDE SEQUENCE [LARGE SCALE GENOMIC DNA]</scope>
    <source>
        <strain evidence="3 4">DSM 104001</strain>
    </source>
</reference>
<comment type="caution">
    <text evidence="3">The sequence shown here is derived from an EMBL/GenBank/DDBJ whole genome shotgun (WGS) entry which is preliminary data.</text>
</comment>
<evidence type="ECO:0000313" key="3">
    <source>
        <dbReference type="EMBL" id="NYJ06508.1"/>
    </source>
</evidence>
<keyword evidence="1" id="KW-1133">Transmembrane helix</keyword>
<gene>
    <name evidence="3" type="ORF">GGQ55_002786</name>
</gene>
<dbReference type="SUPFAM" id="SSF159894">
    <property type="entry name" value="YgaC/TfoX-N like"/>
    <property type="match status" value="1"/>
</dbReference>
<dbReference type="EMBL" id="JACBZT010000001">
    <property type="protein sequence ID" value="NYJ06508.1"/>
    <property type="molecule type" value="Genomic_DNA"/>
</dbReference>
<keyword evidence="1" id="KW-0472">Membrane</keyword>
<evidence type="ECO:0000313" key="4">
    <source>
        <dbReference type="Proteomes" id="UP000541969"/>
    </source>
</evidence>
<dbReference type="Pfam" id="PF04993">
    <property type="entry name" value="TfoX_N"/>
    <property type="match status" value="1"/>
</dbReference>
<feature type="domain" description="TfoX N-terminal" evidence="2">
    <location>
        <begin position="28"/>
        <end position="90"/>
    </location>
</feature>
<name>A0A853CJR2_9ACTN</name>
<dbReference type="Proteomes" id="UP000541969">
    <property type="component" value="Unassembled WGS sequence"/>
</dbReference>
<sequence length="113" mass="11815">MPMDPAERFAVLVEVMATRPGVGPPSSSGRRGFGSAALTVDGSIFAMVVGGGLVLKLPRHRVEGLVAAGTGLPFTAANGSPMREWVALDHGTPESDLALAEEALEFVRTRKRS</sequence>
<dbReference type="RefSeq" id="WP_218859279.1">
    <property type="nucleotide sequence ID" value="NZ_JACBZT010000001.1"/>
</dbReference>
<evidence type="ECO:0000259" key="2">
    <source>
        <dbReference type="Pfam" id="PF04993"/>
    </source>
</evidence>
<protein>
    <recommendedName>
        <fullName evidence="2">TfoX N-terminal domain-containing protein</fullName>
    </recommendedName>
</protein>
<dbReference type="Gene3D" id="3.30.1460.30">
    <property type="entry name" value="YgaC/TfoX-N like chaperone"/>
    <property type="match status" value="1"/>
</dbReference>
<keyword evidence="4" id="KW-1185">Reference proteome</keyword>